<feature type="transmembrane region" description="Helical" evidence="1">
    <location>
        <begin position="87"/>
        <end position="113"/>
    </location>
</feature>
<evidence type="ECO:0000313" key="4">
    <source>
        <dbReference type="Proteomes" id="UP000271469"/>
    </source>
</evidence>
<accession>A0A3G8JF94</accession>
<name>A0A3G8JF94_9ACTN</name>
<keyword evidence="4" id="KW-1185">Reference proteome</keyword>
<dbReference type="InterPro" id="IPR041411">
    <property type="entry name" value="Ldi"/>
</dbReference>
<feature type="transmembrane region" description="Helical" evidence="1">
    <location>
        <begin position="125"/>
        <end position="150"/>
    </location>
</feature>
<protein>
    <submittedName>
        <fullName evidence="3">Linalool dehydratase/isomerase</fullName>
        <ecNumber evidence="3">4.2.1.127</ecNumber>
    </submittedName>
</protein>
<dbReference type="AlphaFoldDB" id="A0A3G8JF94"/>
<feature type="domain" description="Linalool dehydratase/isomerase" evidence="2">
    <location>
        <begin position="224"/>
        <end position="526"/>
    </location>
</feature>
<dbReference type="GO" id="GO:0016829">
    <property type="term" value="F:lyase activity"/>
    <property type="evidence" value="ECO:0007669"/>
    <property type="project" value="UniProtKB-KW"/>
</dbReference>
<keyword evidence="1" id="KW-1133">Transmembrane helix</keyword>
<feature type="transmembrane region" description="Helical" evidence="1">
    <location>
        <begin position="39"/>
        <end position="67"/>
    </location>
</feature>
<dbReference type="EC" id="4.2.1.127" evidence="3"/>
<organism evidence="3 4">
    <name type="scientific">Gordonia insulae</name>
    <dbReference type="NCBI Taxonomy" id="2420509"/>
    <lineage>
        <taxon>Bacteria</taxon>
        <taxon>Bacillati</taxon>
        <taxon>Actinomycetota</taxon>
        <taxon>Actinomycetes</taxon>
        <taxon>Mycobacteriales</taxon>
        <taxon>Gordoniaceae</taxon>
        <taxon>Gordonia</taxon>
    </lineage>
</organism>
<dbReference type="GO" id="GO:0016853">
    <property type="term" value="F:isomerase activity"/>
    <property type="evidence" value="ECO:0007669"/>
    <property type="project" value="UniProtKB-KW"/>
</dbReference>
<dbReference type="Proteomes" id="UP000271469">
    <property type="component" value="Chromosome"/>
</dbReference>
<dbReference type="KEGG" id="gom:D7316_00386"/>
<keyword evidence="3" id="KW-0456">Lyase</keyword>
<keyword evidence="1" id="KW-0472">Membrane</keyword>
<gene>
    <name evidence="3" type="primary">ldi_1</name>
    <name evidence="3" type="ORF">D7316_00386</name>
</gene>
<dbReference type="EMBL" id="CP033972">
    <property type="protein sequence ID" value="AZG43816.1"/>
    <property type="molecule type" value="Genomic_DNA"/>
</dbReference>
<evidence type="ECO:0000256" key="1">
    <source>
        <dbReference type="SAM" id="Phobius"/>
    </source>
</evidence>
<proteinExistence type="predicted"/>
<keyword evidence="3" id="KW-0413">Isomerase</keyword>
<keyword evidence="1" id="KW-0812">Transmembrane</keyword>
<reference evidence="3 4" key="1">
    <citation type="submission" date="2018-11" db="EMBL/GenBank/DDBJ databases">
        <title>Gordonia insulae sp. nov., isolated from an island soil.</title>
        <authorList>
            <person name="Kim Y.S."/>
            <person name="Kim S.B."/>
        </authorList>
    </citation>
    <scope>NUCLEOTIDE SEQUENCE [LARGE SCALE GENOMIC DNA]</scope>
    <source>
        <strain evidence="3 4">MMS17-SY073</strain>
    </source>
</reference>
<evidence type="ECO:0000259" key="2">
    <source>
        <dbReference type="Pfam" id="PF18566"/>
    </source>
</evidence>
<dbReference type="Pfam" id="PF18566">
    <property type="entry name" value="Ldi"/>
    <property type="match status" value="1"/>
</dbReference>
<sequence length="643" mass="70460">MSVTPAARLGRRLPARLLPTSRPVVSPVTRSRFGRAAGVYALLWAGGLLVTATGNTVAGVTAMGLLLPGGGHLASGHVGHAAMALVAFGLALLVWWMIGAIVAPIIVWLAFTIEAALTHSHAHHLSITWISITAGLVPGGVLVAFGVHVLRHSHQVAVAQSLNTELADVTFFETAVPSSPEPPVGEASTDDLAHLRFALDLALQPLEDFAGFDRRDQFREAALRYQLSVLAYALSMYRYSATPAFSGYLAEAQERAILKMGNKRVWGYWPLENAWGRLSLGRDPVDNNDNVMLTGWQGAAVGMYESFGDNRFSRPGGLTYTWSDGQEYRHDFHNLTESIHRNMRRSPYTLFSCEPTWIYPVCNTFGVTTLIAHDRLHGTSFHADLDEAIARAYEDEFTRPDGKLIGVRNESLGLSWNIWASEGVSLPTTYWMNAFLPDQAQRAWWLMKRNSLKFEGERFVLPRTAANRCDVGNYSFGSDSFAHTFLSLTAREMGDDEIADAAFAYVDTKEHIERQAGVARYDGMSTQGNLYSLLARFSRAAANRDLIGAGLPAHWLAAPRLAEAAYPDVLVARAVTDGRALELVLYPGDGGTRATLVIDQLRPHRRYAVLGAFNPAVEADHNGCARIDLDIEGRTAVRVEPTS</sequence>
<evidence type="ECO:0000313" key="3">
    <source>
        <dbReference type="EMBL" id="AZG43816.1"/>
    </source>
</evidence>